<dbReference type="STRING" id="1693.BMIN_1092"/>
<evidence type="ECO:0000256" key="4">
    <source>
        <dbReference type="ARBA" id="ARBA00022729"/>
    </source>
</evidence>
<dbReference type="InterPro" id="IPR008964">
    <property type="entry name" value="Invasin/intimin_cell_adhesion"/>
</dbReference>
<dbReference type="SMART" id="SM00642">
    <property type="entry name" value="Aamy"/>
    <property type="match status" value="1"/>
</dbReference>
<evidence type="ECO:0000256" key="2">
    <source>
        <dbReference type="ARBA" id="ARBA00008061"/>
    </source>
</evidence>
<dbReference type="PANTHER" id="PTHR10357:SF215">
    <property type="entry name" value="ALPHA-AMYLASE 1"/>
    <property type="match status" value="1"/>
</dbReference>
<keyword evidence="7" id="KW-0812">Transmembrane</keyword>
<feature type="compositionally biased region" description="Acidic residues" evidence="6">
    <location>
        <begin position="906"/>
        <end position="915"/>
    </location>
</feature>
<protein>
    <submittedName>
        <fullName evidence="11">Putative S-layer y domain protein</fullName>
        <ecNumber evidence="11">3.2.1.1</ecNumber>
    </submittedName>
</protein>
<feature type="domain" description="Carbohydrate binding module family 25" evidence="10">
    <location>
        <begin position="1356"/>
        <end position="1435"/>
    </location>
</feature>
<comment type="similarity">
    <text evidence="2 5">Belongs to the glycosyl hydrolase 13 family.</text>
</comment>
<dbReference type="Pfam" id="PF00128">
    <property type="entry name" value="Alpha-amylase"/>
    <property type="match status" value="1"/>
</dbReference>
<dbReference type="eggNOG" id="COG0366">
    <property type="taxonomic scope" value="Bacteria"/>
</dbReference>
<keyword evidence="3" id="KW-0479">Metal-binding</keyword>
<feature type="domain" description="Carbohydrate binding module family 25" evidence="10">
    <location>
        <begin position="1260"/>
        <end position="1339"/>
    </location>
</feature>
<evidence type="ECO:0000313" key="11">
    <source>
        <dbReference type="EMBL" id="KFI73654.1"/>
    </source>
</evidence>
<dbReference type="SUPFAM" id="SSF49373">
    <property type="entry name" value="Invasin/intimin cell-adhesion fragments"/>
    <property type="match status" value="2"/>
</dbReference>
<proteinExistence type="inferred from homology"/>
<feature type="compositionally biased region" description="Polar residues" evidence="6">
    <location>
        <begin position="916"/>
        <end position="925"/>
    </location>
</feature>
<dbReference type="Gene3D" id="2.60.40.10">
    <property type="entry name" value="Immunoglobulins"/>
    <property type="match status" value="3"/>
</dbReference>
<organism evidence="11 12">
    <name type="scientific">Bifidobacterium minimum</name>
    <dbReference type="NCBI Taxonomy" id="1693"/>
    <lineage>
        <taxon>Bacteria</taxon>
        <taxon>Bacillati</taxon>
        <taxon>Actinomycetota</taxon>
        <taxon>Actinomycetes</taxon>
        <taxon>Bifidobacteriales</taxon>
        <taxon>Bifidobacteriaceae</taxon>
        <taxon>Bifidobacterium</taxon>
    </lineage>
</organism>
<dbReference type="EMBL" id="JGZD01000006">
    <property type="protein sequence ID" value="KFI73654.1"/>
    <property type="molecule type" value="Genomic_DNA"/>
</dbReference>
<dbReference type="InterPro" id="IPR006046">
    <property type="entry name" value="Alpha_amylase"/>
</dbReference>
<dbReference type="CDD" id="cd11315">
    <property type="entry name" value="AmyAc_bac1_AmyA"/>
    <property type="match status" value="1"/>
</dbReference>
<keyword evidence="12" id="KW-1185">Reference proteome</keyword>
<feature type="region of interest" description="Disordered" evidence="6">
    <location>
        <begin position="898"/>
        <end position="931"/>
    </location>
</feature>
<dbReference type="InterPro" id="IPR013780">
    <property type="entry name" value="Glyco_hydro_b"/>
</dbReference>
<name>A0A087BRK4_9BIFI</name>
<dbReference type="Pfam" id="PF02368">
    <property type="entry name" value="Big_2"/>
    <property type="match status" value="2"/>
</dbReference>
<feature type="domain" description="BIG2" evidence="8">
    <location>
        <begin position="1172"/>
        <end position="1254"/>
    </location>
</feature>
<dbReference type="Gene3D" id="3.20.20.80">
    <property type="entry name" value="Glycosidases"/>
    <property type="match status" value="1"/>
</dbReference>
<feature type="domain" description="BIG2" evidence="8">
    <location>
        <begin position="956"/>
        <end position="1038"/>
    </location>
</feature>
<dbReference type="SMART" id="SM01066">
    <property type="entry name" value="CBM_25"/>
    <property type="match status" value="2"/>
</dbReference>
<dbReference type="GO" id="GO:0046872">
    <property type="term" value="F:metal ion binding"/>
    <property type="evidence" value="ECO:0007669"/>
    <property type="project" value="UniProtKB-KW"/>
</dbReference>
<dbReference type="Proteomes" id="UP000029014">
    <property type="component" value="Unassembled WGS sequence"/>
</dbReference>
<dbReference type="Pfam" id="PF16738">
    <property type="entry name" value="CBM26"/>
    <property type="match status" value="1"/>
</dbReference>
<evidence type="ECO:0000256" key="6">
    <source>
        <dbReference type="SAM" id="MobiDB-lite"/>
    </source>
</evidence>
<dbReference type="InterPro" id="IPR031965">
    <property type="entry name" value="CBM26"/>
</dbReference>
<keyword evidence="11" id="KW-0326">Glycosidase</keyword>
<dbReference type="Pfam" id="PF03423">
    <property type="entry name" value="CBM_25"/>
    <property type="match status" value="1"/>
</dbReference>
<dbReference type="InterPro" id="IPR006047">
    <property type="entry name" value="GH13_cat_dom"/>
</dbReference>
<evidence type="ECO:0000259" key="10">
    <source>
        <dbReference type="SMART" id="SM01066"/>
    </source>
</evidence>
<evidence type="ECO:0000259" key="9">
    <source>
        <dbReference type="SMART" id="SM00642"/>
    </source>
</evidence>
<dbReference type="SUPFAM" id="SSF51445">
    <property type="entry name" value="(Trans)glycosidases"/>
    <property type="match status" value="1"/>
</dbReference>
<dbReference type="eggNOG" id="COG5492">
    <property type="taxonomic scope" value="Bacteria"/>
</dbReference>
<feature type="region of interest" description="Disordered" evidence="6">
    <location>
        <begin position="983"/>
        <end position="1002"/>
    </location>
</feature>
<dbReference type="GO" id="GO:0004556">
    <property type="term" value="F:alpha-amylase activity"/>
    <property type="evidence" value="ECO:0007669"/>
    <property type="project" value="UniProtKB-EC"/>
</dbReference>
<evidence type="ECO:0000259" key="8">
    <source>
        <dbReference type="SMART" id="SM00635"/>
    </source>
</evidence>
<dbReference type="GO" id="GO:2001070">
    <property type="term" value="F:starch binding"/>
    <property type="evidence" value="ECO:0007669"/>
    <property type="project" value="InterPro"/>
</dbReference>
<reference evidence="11 12" key="1">
    <citation type="submission" date="2014-03" db="EMBL/GenBank/DDBJ databases">
        <title>Genomics of Bifidobacteria.</title>
        <authorList>
            <person name="Ventura M."/>
            <person name="Milani C."/>
            <person name="Lugli G.A."/>
        </authorList>
    </citation>
    <scope>NUCLEOTIDE SEQUENCE [LARGE SCALE GENOMIC DNA]</scope>
    <source>
        <strain evidence="11 12">LMG 11592</strain>
    </source>
</reference>
<dbReference type="InterPro" id="IPR005085">
    <property type="entry name" value="CBM25"/>
</dbReference>
<dbReference type="InterPro" id="IPR013783">
    <property type="entry name" value="Ig-like_fold"/>
</dbReference>
<dbReference type="GO" id="GO:0005975">
    <property type="term" value="P:carbohydrate metabolic process"/>
    <property type="evidence" value="ECO:0007669"/>
    <property type="project" value="InterPro"/>
</dbReference>
<dbReference type="SUPFAM" id="SSF51011">
    <property type="entry name" value="Glycosyl hydrolase domain"/>
    <property type="match status" value="1"/>
</dbReference>
<evidence type="ECO:0000256" key="5">
    <source>
        <dbReference type="RuleBase" id="RU003615"/>
    </source>
</evidence>
<dbReference type="PRINTS" id="PR00110">
    <property type="entry name" value="ALPHAAMYLASE"/>
</dbReference>
<dbReference type="SMART" id="SM00635">
    <property type="entry name" value="BID_2"/>
    <property type="match status" value="2"/>
</dbReference>
<dbReference type="Gene3D" id="2.60.40.1080">
    <property type="match status" value="2"/>
</dbReference>
<dbReference type="EC" id="3.2.1.1" evidence="11"/>
<feature type="domain" description="Glycosyl hydrolase family 13 catalytic" evidence="9">
    <location>
        <begin position="88"/>
        <end position="439"/>
    </location>
</feature>
<feature type="transmembrane region" description="Helical" evidence="7">
    <location>
        <begin position="27"/>
        <end position="48"/>
    </location>
</feature>
<keyword evidence="11" id="KW-0378">Hydrolase</keyword>
<evidence type="ECO:0000313" key="12">
    <source>
        <dbReference type="Proteomes" id="UP000029014"/>
    </source>
</evidence>
<keyword evidence="4" id="KW-0732">Signal</keyword>
<comment type="caution">
    <text evidence="11">The sequence shown here is derived from an EMBL/GenBank/DDBJ whole genome shotgun (WGS) entry which is preliminary data.</text>
</comment>
<evidence type="ECO:0000256" key="3">
    <source>
        <dbReference type="ARBA" id="ARBA00022723"/>
    </source>
</evidence>
<keyword evidence="7" id="KW-1133">Transmembrane helix</keyword>
<evidence type="ECO:0000256" key="1">
    <source>
        <dbReference type="ARBA" id="ARBA00001913"/>
    </source>
</evidence>
<dbReference type="InterPro" id="IPR017853">
    <property type="entry name" value="GH"/>
</dbReference>
<sequence>MSTGRWSTALSTDAAQSRHHHSASHDVMRVILAGVTAFAMLFASFSIVGTQTALAAGTGRDSYTDTLGNADFEAARAKYGLTKDMKNGAILHAWMWSFNTIKNNMKAIAEAGYTSVQTEPMSAVKTNPANGKKFTENWYYVYQPTDTTIGNFVVGSEQDLKDMCAEAHKYGVRIIVDVVANHFTSDWNAIGSDWKDTSLFHSRTNCPGNAGDQINYSNRWQVTHCHLLGLWDINTENQTAANKMKGFLVEAVNDGVDGFRFDAAKHVELPDEFSQHSVYWETILKNGAQYQYGEVLQGDSSLSYTGYTNMFTQYSSDGGGATASDYGKTVRAAIKSSSLNASNLSSLRNGGAKDDQLVTWVESHDNYANGDKESTGLTDYQLRMGWAIVGSRAGGAPLYFNRPVGSGGNNAQFAEQSQLGDAGDNMWKDKAVVAVNYFRNKMNGNSEYLRNCQSQNSCLMVERYAKDGKADDDGVVIANMGGDVNLAGSDTTLDDGTYTDQVNGGTIAVSGGKITAGTAKGGAVSAFYDTNAEVGTVETVTASPESKSFSTDTMTVTLHTRNASGATYTTSEGKSGSFKDGDTIEVGGSSKIGDSITVTVKAKGSTTGKELTNAYTYSKIATPVQNLASYYSTNKAGYGAKKTITVDGDLSDWDSSMIVAQGTANDDPRVYRPNSMYEVPIDLYTLYAAYDDNNVYLMWEMTNVQDVVAPNDNYPLSQGTLYETMNVPFFIAFSTGQSDTIGKSAQLTTGGTLWNSGLTWQEKLNRIVAISTNGANGPFVYSGDSTGLNANAIYGPKADAKTNTQASGIKMKWGKGILSKNVYGIDGAYGTNNGRVVGDMTNENAKWVDFNTKGHNSSTMDFHYEMSIPLSELGTDAVSVAKSGLGVQVVATMGKSGMDSLPYDLTENDNADQDDSAGSQENNSFEKSDEDNFTVPFARIGAKDSGSTGGGSTTVPVSSVAISGSGVSDGALSLAKGKSVQLSASVSPSNATSKTVTWSSSDASVASVTGTGNVTAVKAGTAKITATAGGKSASITVTVTDSGSQGGGSQGGGTTTSSNYLYVKKPAGWKSVYAYIYSGEGSSATSHAKWPGEAMTAMTTADSCASAGTYRIEVPDLGTGTYRVIFSDNGSNSNRYPADMVPGLELTRGTAVQWDGSSATLSAVTCKAPDVPVSSVAVSGSGVSNGKLSLAKGKSAQLTATVNPSNATNKTVTWSSSNAAVATVTGTGYVSAVKAGTATVTASAGGKSASVTVTVTDVPKQPMTVWYKPASSWKTAKVHYKANGKWTGSAQQMTLYRDGWYRYTIPDTAGGQVRMAFTDGGSAWDNNGGQGKDYRVSGSVVSVSGGKVSYSAPSFGTPMTVWYKPDSSWKTAKVNYQANGKWSGGAQQMEASCGGWYRYTIPDTAGGQVRMAFTDGGSAWDNNGGQGKDYRVSGGGVAVAGGQMITDVTPNCTITNK</sequence>
<dbReference type="PANTHER" id="PTHR10357">
    <property type="entry name" value="ALPHA-AMYLASE FAMILY MEMBER"/>
    <property type="match status" value="1"/>
</dbReference>
<comment type="cofactor">
    <cofactor evidence="1">
        <name>Ca(2+)</name>
        <dbReference type="ChEBI" id="CHEBI:29108"/>
    </cofactor>
</comment>
<dbReference type="InterPro" id="IPR003343">
    <property type="entry name" value="Big_2"/>
</dbReference>
<dbReference type="Gene3D" id="2.60.40.1180">
    <property type="entry name" value="Golgi alpha-mannosidase II"/>
    <property type="match status" value="1"/>
</dbReference>
<evidence type="ECO:0000256" key="7">
    <source>
        <dbReference type="SAM" id="Phobius"/>
    </source>
</evidence>
<accession>A0A087BRK4</accession>
<keyword evidence="7" id="KW-0472">Membrane</keyword>
<gene>
    <name evidence="11" type="ORF">BMIN_1092</name>
</gene>